<feature type="compositionally biased region" description="Polar residues" evidence="5">
    <location>
        <begin position="428"/>
        <end position="438"/>
    </location>
</feature>
<dbReference type="GO" id="GO:0016020">
    <property type="term" value="C:membrane"/>
    <property type="evidence" value="ECO:0007669"/>
    <property type="project" value="UniProtKB-SubCell"/>
</dbReference>
<accession>A0A0F7SFY4</accession>
<organism evidence="8">
    <name type="scientific">Phaffia rhodozyma</name>
    <name type="common">Yeast</name>
    <name type="synonym">Xanthophyllomyces dendrorhous</name>
    <dbReference type="NCBI Taxonomy" id="264483"/>
    <lineage>
        <taxon>Eukaryota</taxon>
        <taxon>Fungi</taxon>
        <taxon>Dikarya</taxon>
        <taxon>Basidiomycota</taxon>
        <taxon>Agaricomycotina</taxon>
        <taxon>Tremellomycetes</taxon>
        <taxon>Cystofilobasidiales</taxon>
        <taxon>Mrakiaceae</taxon>
        <taxon>Phaffia</taxon>
    </lineage>
</organism>
<feature type="transmembrane region" description="Helical" evidence="6">
    <location>
        <begin position="264"/>
        <end position="286"/>
    </location>
</feature>
<name>A0A0F7SFY4_PHARH</name>
<proteinExistence type="predicted"/>
<dbReference type="SUPFAM" id="SSF103481">
    <property type="entry name" value="Multidrug resistance efflux transporter EmrE"/>
    <property type="match status" value="1"/>
</dbReference>
<protein>
    <submittedName>
        <fullName evidence="8">GDP-fucose transporter</fullName>
    </submittedName>
</protein>
<feature type="transmembrane region" description="Helical" evidence="6">
    <location>
        <begin position="129"/>
        <end position="147"/>
    </location>
</feature>
<feature type="transmembrane region" description="Helical" evidence="6">
    <location>
        <begin position="225"/>
        <end position="244"/>
    </location>
</feature>
<evidence type="ECO:0000256" key="4">
    <source>
        <dbReference type="ARBA" id="ARBA00023136"/>
    </source>
</evidence>
<feature type="compositionally biased region" description="Acidic residues" evidence="5">
    <location>
        <begin position="443"/>
        <end position="459"/>
    </location>
</feature>
<keyword evidence="3 6" id="KW-1133">Transmembrane helix</keyword>
<evidence type="ECO:0000313" key="8">
    <source>
        <dbReference type="EMBL" id="CDZ96159.1"/>
    </source>
</evidence>
<evidence type="ECO:0000256" key="5">
    <source>
        <dbReference type="SAM" id="MobiDB-lite"/>
    </source>
</evidence>
<reference evidence="8" key="1">
    <citation type="submission" date="2014-08" db="EMBL/GenBank/DDBJ databases">
        <authorList>
            <person name="Sharma Rahul"/>
            <person name="Thines Marco"/>
        </authorList>
    </citation>
    <scope>NUCLEOTIDE SEQUENCE</scope>
</reference>
<feature type="compositionally biased region" description="Basic and acidic residues" evidence="5">
    <location>
        <begin position="358"/>
        <end position="389"/>
    </location>
</feature>
<feature type="compositionally biased region" description="Basic and acidic residues" evidence="5">
    <location>
        <begin position="398"/>
        <end position="411"/>
    </location>
</feature>
<dbReference type="EMBL" id="LN483116">
    <property type="protein sequence ID" value="CDZ96159.1"/>
    <property type="molecule type" value="Genomic_DNA"/>
</dbReference>
<feature type="domain" description="Sugar phosphate transporter" evidence="7">
    <location>
        <begin position="49"/>
        <end position="335"/>
    </location>
</feature>
<comment type="subcellular location">
    <subcellularLocation>
        <location evidence="1">Membrane</location>
        <topology evidence="1">Multi-pass membrane protein</topology>
    </subcellularLocation>
</comment>
<dbReference type="AlphaFoldDB" id="A0A0F7SFY4"/>
<dbReference type="InterPro" id="IPR050186">
    <property type="entry name" value="TPT_transporter"/>
</dbReference>
<feature type="region of interest" description="Disordered" evidence="5">
    <location>
        <begin position="348"/>
        <end position="486"/>
    </location>
</feature>
<evidence type="ECO:0000259" key="7">
    <source>
        <dbReference type="Pfam" id="PF03151"/>
    </source>
</evidence>
<keyword evidence="4 6" id="KW-0472">Membrane</keyword>
<dbReference type="InterPro" id="IPR004853">
    <property type="entry name" value="Sugar_P_trans_dom"/>
</dbReference>
<evidence type="ECO:0000256" key="3">
    <source>
        <dbReference type="ARBA" id="ARBA00022989"/>
    </source>
</evidence>
<evidence type="ECO:0000256" key="2">
    <source>
        <dbReference type="ARBA" id="ARBA00022692"/>
    </source>
</evidence>
<feature type="transmembrane region" description="Helical" evidence="6">
    <location>
        <begin position="154"/>
        <end position="175"/>
    </location>
</feature>
<sequence length="486" mass="53687">MENSKHQATRLQVFAVVTFYMIAALVMVLVNKWVRSFWPLYQYPSYVSNALVYIPTQVLNASSLPLTFLLVQLLIAVFLIQMCCLFGWLTLPSTDSKLLKSIAAIVVVNIAGLIFNTLCLKLVDASYFQIARGMVLPLTIALSSALLRQLPPHMTTFCCVLVSIGFFYGITPSAASPTNEDTNTHLGILYGFVSALMIAIHAILVKWSMRHVDIKDMNAGVVTNLAYLTNLLSAALLFPILILNGEIWLWKDLINNTDGSLGTFLIGSFVTGVFGFFICMAGLLSITITSPVTHMFSSAVRSVLQAILGIAVFGDVLTVPRAISLTFIVTGSALYAYFKAIKPPHPPAEYQPVNNNDDEAKNAEEGRSNRRSFVKGEESVPMLEKRLAQEEDDELERELEAHHQEELERKRILATKMRTSQDGKSAKEQQWSSSSGAGNSKDEAEEEEEDDDMDLDELEREIMGDMGGGGAASKRKVNDNANSKRR</sequence>
<dbReference type="PANTHER" id="PTHR11132">
    <property type="entry name" value="SOLUTE CARRIER FAMILY 35"/>
    <property type="match status" value="1"/>
</dbReference>
<feature type="transmembrane region" description="Helical" evidence="6">
    <location>
        <begin position="298"/>
        <end position="316"/>
    </location>
</feature>
<feature type="transmembrane region" description="Helical" evidence="6">
    <location>
        <begin position="187"/>
        <end position="205"/>
    </location>
</feature>
<dbReference type="InterPro" id="IPR037185">
    <property type="entry name" value="EmrE-like"/>
</dbReference>
<dbReference type="Pfam" id="PF03151">
    <property type="entry name" value="TPT"/>
    <property type="match status" value="1"/>
</dbReference>
<keyword evidence="2 6" id="KW-0812">Transmembrane</keyword>
<evidence type="ECO:0000256" key="6">
    <source>
        <dbReference type="SAM" id="Phobius"/>
    </source>
</evidence>
<feature type="transmembrane region" description="Helical" evidence="6">
    <location>
        <begin position="101"/>
        <end position="123"/>
    </location>
</feature>
<evidence type="ECO:0000256" key="1">
    <source>
        <dbReference type="ARBA" id="ARBA00004141"/>
    </source>
</evidence>
<feature type="transmembrane region" description="Helical" evidence="6">
    <location>
        <begin position="66"/>
        <end position="89"/>
    </location>
</feature>
<feature type="transmembrane region" description="Helical" evidence="6">
    <location>
        <begin position="12"/>
        <end position="34"/>
    </location>
</feature>